<dbReference type="OrthoDB" id="9808167at2"/>
<dbReference type="NCBIfam" id="NF004976">
    <property type="entry name" value="PRK06349.1"/>
    <property type="match status" value="1"/>
</dbReference>
<keyword evidence="14 18" id="KW-0486">Methionine biosynthesis</keyword>
<evidence type="ECO:0000256" key="4">
    <source>
        <dbReference type="ARBA" id="ARBA00006753"/>
    </source>
</evidence>
<keyword evidence="12" id="KW-0520">NAD</keyword>
<dbReference type="GO" id="GO:0009088">
    <property type="term" value="P:threonine biosynthetic process"/>
    <property type="evidence" value="ECO:0007669"/>
    <property type="project" value="UniProtKB-UniPathway"/>
</dbReference>
<evidence type="ECO:0000259" key="20">
    <source>
        <dbReference type="Pfam" id="PF00742"/>
    </source>
</evidence>
<dbReference type="GO" id="GO:0050661">
    <property type="term" value="F:NADP binding"/>
    <property type="evidence" value="ECO:0007669"/>
    <property type="project" value="InterPro"/>
</dbReference>
<dbReference type="InterPro" id="IPR001342">
    <property type="entry name" value="HDH_cat"/>
</dbReference>
<feature type="domain" description="Aspartate/homoserine dehydrogenase NAD-binding" evidence="21">
    <location>
        <begin position="11"/>
        <end position="131"/>
    </location>
</feature>
<evidence type="ECO:0000256" key="1">
    <source>
        <dbReference type="ARBA" id="ARBA00001920"/>
    </source>
</evidence>
<keyword evidence="13" id="KW-0915">Sodium</keyword>
<evidence type="ECO:0000313" key="23">
    <source>
        <dbReference type="Proteomes" id="UP000288028"/>
    </source>
</evidence>
<evidence type="ECO:0000256" key="13">
    <source>
        <dbReference type="ARBA" id="ARBA00023053"/>
    </source>
</evidence>
<keyword evidence="9" id="KW-0479">Metal-binding</keyword>
<dbReference type="RefSeq" id="WP_126794847.1">
    <property type="nucleotide sequence ID" value="NZ_CP060720.1"/>
</dbReference>
<evidence type="ECO:0000256" key="11">
    <source>
        <dbReference type="ARBA" id="ARBA00023002"/>
    </source>
</evidence>
<evidence type="ECO:0000256" key="5">
    <source>
        <dbReference type="ARBA" id="ARBA00013213"/>
    </source>
</evidence>
<dbReference type="AlphaFoldDB" id="A0A430AYQ0"/>
<comment type="pathway">
    <text evidence="3 18">Amino-acid biosynthesis; L-methionine biosynthesis via de novo pathway; L-homoserine from L-aspartate: step 3/3.</text>
</comment>
<dbReference type="GO" id="GO:0046872">
    <property type="term" value="F:metal ion binding"/>
    <property type="evidence" value="ECO:0007669"/>
    <property type="project" value="UniProtKB-KW"/>
</dbReference>
<dbReference type="EC" id="1.1.1.3" evidence="5 18"/>
<keyword evidence="10 17" id="KW-0521">NADP</keyword>
<dbReference type="InterPro" id="IPR036291">
    <property type="entry name" value="NAD(P)-bd_dom_sf"/>
</dbReference>
<dbReference type="PANTHER" id="PTHR43331:SF1">
    <property type="entry name" value="HOMOSERINE DEHYDROGENASE"/>
    <property type="match status" value="1"/>
</dbReference>
<dbReference type="PIRSF" id="PIRSF000098">
    <property type="entry name" value="Homoser_dehydrog"/>
    <property type="match status" value="1"/>
</dbReference>
<evidence type="ECO:0000256" key="8">
    <source>
        <dbReference type="ARBA" id="ARBA00022697"/>
    </source>
</evidence>
<proteinExistence type="inferred from homology"/>
<evidence type="ECO:0000256" key="17">
    <source>
        <dbReference type="PIRSR" id="PIRSR000098-2"/>
    </source>
</evidence>
<dbReference type="Gene3D" id="3.30.70.260">
    <property type="match status" value="1"/>
</dbReference>
<evidence type="ECO:0000313" key="22">
    <source>
        <dbReference type="EMBL" id="RSU13197.1"/>
    </source>
</evidence>
<dbReference type="Gene3D" id="3.30.360.10">
    <property type="entry name" value="Dihydrodipicolinate Reductase, domain 2"/>
    <property type="match status" value="1"/>
</dbReference>
<evidence type="ECO:0000256" key="19">
    <source>
        <dbReference type="RuleBase" id="RU004171"/>
    </source>
</evidence>
<name>A0A430AYQ0_9ENTE</name>
<dbReference type="EMBL" id="NGKB01000009">
    <property type="protein sequence ID" value="RSU13197.1"/>
    <property type="molecule type" value="Genomic_DNA"/>
</dbReference>
<evidence type="ECO:0000256" key="18">
    <source>
        <dbReference type="RuleBase" id="RU000579"/>
    </source>
</evidence>
<dbReference type="UniPathway" id="UPA00050">
    <property type="reaction ID" value="UER00063"/>
</dbReference>
<dbReference type="Pfam" id="PF00742">
    <property type="entry name" value="Homoserine_dh"/>
    <property type="match status" value="1"/>
</dbReference>
<feature type="binding site" evidence="17">
    <location>
        <position position="107"/>
    </location>
    <ligand>
        <name>NADPH</name>
        <dbReference type="ChEBI" id="CHEBI:57783"/>
    </ligand>
</feature>
<keyword evidence="23" id="KW-1185">Reference proteome</keyword>
<evidence type="ECO:0000256" key="10">
    <source>
        <dbReference type="ARBA" id="ARBA00022857"/>
    </source>
</evidence>
<dbReference type="InterPro" id="IPR019811">
    <property type="entry name" value="HDH_CS"/>
</dbReference>
<comment type="similarity">
    <text evidence="4 19">Belongs to the homoserine dehydrogenase family.</text>
</comment>
<feature type="domain" description="Homoserine dehydrogenase catalytic" evidence="20">
    <location>
        <begin position="139"/>
        <end position="317"/>
    </location>
</feature>
<dbReference type="SUPFAM" id="SSF51735">
    <property type="entry name" value="NAD(P)-binding Rossmann-fold domains"/>
    <property type="match status" value="1"/>
</dbReference>
<comment type="caution">
    <text evidence="22">The sequence shown here is derived from an EMBL/GenBank/DDBJ whole genome shotgun (WGS) entry which is preliminary data.</text>
</comment>
<dbReference type="SUPFAM" id="SSF55347">
    <property type="entry name" value="Glyceraldehyde-3-phosphate dehydrogenase-like, C-terminal domain"/>
    <property type="match status" value="1"/>
</dbReference>
<evidence type="ECO:0000256" key="3">
    <source>
        <dbReference type="ARBA" id="ARBA00005062"/>
    </source>
</evidence>
<dbReference type="InterPro" id="IPR016204">
    <property type="entry name" value="HDH"/>
</dbReference>
<dbReference type="Gene3D" id="3.40.50.720">
    <property type="entry name" value="NAD(P)-binding Rossmann-like Domain"/>
    <property type="match status" value="1"/>
</dbReference>
<reference evidence="22 23" key="1">
    <citation type="submission" date="2017-05" db="EMBL/GenBank/DDBJ databases">
        <title>Vagococcus spp. assemblies.</title>
        <authorList>
            <person name="Gulvik C.A."/>
        </authorList>
    </citation>
    <scope>NUCLEOTIDE SEQUENCE [LARGE SCALE GENOMIC DNA]</scope>
    <source>
        <strain evidence="22 23">SS1714</strain>
    </source>
</reference>
<dbReference type="PROSITE" id="PS01042">
    <property type="entry name" value="HOMOSER_DHGENASE"/>
    <property type="match status" value="1"/>
</dbReference>
<dbReference type="FunFam" id="3.40.50.720:FF:000062">
    <property type="entry name" value="Homoserine dehydrogenase"/>
    <property type="match status" value="1"/>
</dbReference>
<dbReference type="GeneID" id="95580974"/>
<comment type="pathway">
    <text evidence="2 18">Amino-acid biosynthesis; L-threonine biosynthesis; L-threonine from L-aspartate: step 3/5.</text>
</comment>
<evidence type="ECO:0000256" key="15">
    <source>
        <dbReference type="ARBA" id="ARBA00048841"/>
    </source>
</evidence>
<evidence type="ECO:0000256" key="6">
    <source>
        <dbReference type="ARBA" id="ARBA00013376"/>
    </source>
</evidence>
<comment type="catalytic activity">
    <reaction evidence="15">
        <text>L-homoserine + NADP(+) = L-aspartate 4-semialdehyde + NADPH + H(+)</text>
        <dbReference type="Rhea" id="RHEA:15761"/>
        <dbReference type="ChEBI" id="CHEBI:15378"/>
        <dbReference type="ChEBI" id="CHEBI:57476"/>
        <dbReference type="ChEBI" id="CHEBI:57783"/>
        <dbReference type="ChEBI" id="CHEBI:58349"/>
        <dbReference type="ChEBI" id="CHEBI:537519"/>
        <dbReference type="EC" id="1.1.1.3"/>
    </reaction>
    <physiologicalReaction direction="right-to-left" evidence="15">
        <dbReference type="Rhea" id="RHEA:15763"/>
    </physiologicalReaction>
</comment>
<protein>
    <recommendedName>
        <fullName evidence="6 18">Homoserine dehydrogenase</fullName>
        <ecNumber evidence="5 18">1.1.1.3</ecNumber>
    </recommendedName>
</protein>
<evidence type="ECO:0000256" key="14">
    <source>
        <dbReference type="ARBA" id="ARBA00023167"/>
    </source>
</evidence>
<evidence type="ECO:0000256" key="9">
    <source>
        <dbReference type="ARBA" id="ARBA00022723"/>
    </source>
</evidence>
<evidence type="ECO:0000256" key="7">
    <source>
        <dbReference type="ARBA" id="ARBA00022605"/>
    </source>
</evidence>
<dbReference type="Proteomes" id="UP000288028">
    <property type="component" value="Unassembled WGS sequence"/>
</dbReference>
<keyword evidence="11 18" id="KW-0560">Oxidoreductase</keyword>
<dbReference type="GO" id="GO:0004412">
    <property type="term" value="F:homoserine dehydrogenase activity"/>
    <property type="evidence" value="ECO:0007669"/>
    <property type="project" value="UniProtKB-EC"/>
</dbReference>
<dbReference type="PANTHER" id="PTHR43331">
    <property type="entry name" value="HOMOSERINE DEHYDROGENASE"/>
    <property type="match status" value="1"/>
</dbReference>
<feature type="binding site" evidence="17">
    <location>
        <begin position="10"/>
        <end position="17"/>
    </location>
    <ligand>
        <name>NADP(+)</name>
        <dbReference type="ChEBI" id="CHEBI:58349"/>
    </ligand>
</feature>
<evidence type="ECO:0000259" key="21">
    <source>
        <dbReference type="Pfam" id="PF03447"/>
    </source>
</evidence>
<sequence>MREYLTIGILGLGTVGAGIPLILEENKKKMETILGMPIKIKKVFVRNIEAKQNLAQIYGIELTTSLEEIVNDESIDVVVEVMGGTTFAKEAIEQALRNKKHVVTANKDLIAQYGEELVLLAKENQVYLYYEAAVAGGIPILRTLATSLASDDITGLYGIINGTTNFMLSQMAEQELSYEKALGKAQKLGFAESDPTNDVEGIDAAYKMIILTKFALGMSLSLEDISIQGISDVTLEEIKLADKLGYKIKLLGALKRDEVGVDVEVCPIGVSNNHPLSTVENEMNAIFVESTGIGESMFYGPGAGAKPTATSVVSDLVTIGKNLKNQAKVSQFNELSVEKKLVDKSQVVSKRMLFLQSKSEESQLKSIQLFFEKEGIEIRKVTGQVENSTTIYSIITDEMTDFSIKNCQDKISEELSINVLSHYKVL</sequence>
<keyword evidence="8 18" id="KW-0791">Threonine biosynthesis</keyword>
<dbReference type="GO" id="GO:0009086">
    <property type="term" value="P:methionine biosynthetic process"/>
    <property type="evidence" value="ECO:0007669"/>
    <property type="project" value="UniProtKB-KW"/>
</dbReference>
<evidence type="ECO:0000256" key="2">
    <source>
        <dbReference type="ARBA" id="ARBA00005056"/>
    </source>
</evidence>
<feature type="active site" description="Proton donor" evidence="16">
    <location>
        <position position="207"/>
    </location>
</feature>
<dbReference type="Pfam" id="PF03447">
    <property type="entry name" value="NAD_binding_3"/>
    <property type="match status" value="1"/>
</dbReference>
<accession>A0A430AYQ0</accession>
<organism evidence="22 23">
    <name type="scientific">Vagococcus carniphilus</name>
    <dbReference type="NCBI Taxonomy" id="218144"/>
    <lineage>
        <taxon>Bacteria</taxon>
        <taxon>Bacillati</taxon>
        <taxon>Bacillota</taxon>
        <taxon>Bacilli</taxon>
        <taxon>Lactobacillales</taxon>
        <taxon>Enterococcaceae</taxon>
        <taxon>Vagococcus</taxon>
    </lineage>
</organism>
<keyword evidence="7 18" id="KW-0028">Amino-acid biosynthesis</keyword>
<evidence type="ECO:0000256" key="12">
    <source>
        <dbReference type="ARBA" id="ARBA00023027"/>
    </source>
</evidence>
<dbReference type="InterPro" id="IPR005106">
    <property type="entry name" value="Asp/hSer_DH_NAD-bd"/>
</dbReference>
<gene>
    <name evidence="22" type="ORF">CBF28_10055</name>
</gene>
<comment type="cofactor">
    <cofactor evidence="1">
        <name>a metal cation</name>
        <dbReference type="ChEBI" id="CHEBI:25213"/>
    </cofactor>
</comment>
<dbReference type="UniPathway" id="UPA00051">
    <property type="reaction ID" value="UER00465"/>
</dbReference>
<dbReference type="FunFam" id="3.30.360.10:FF:000005">
    <property type="entry name" value="Homoserine dehydrogenase"/>
    <property type="match status" value="1"/>
</dbReference>
<feature type="binding site" evidence="17">
    <location>
        <position position="192"/>
    </location>
    <ligand>
        <name>L-homoserine</name>
        <dbReference type="ChEBI" id="CHEBI:57476"/>
    </ligand>
</feature>
<evidence type="ECO:0000256" key="16">
    <source>
        <dbReference type="PIRSR" id="PIRSR000098-1"/>
    </source>
</evidence>